<keyword evidence="1" id="KW-0812">Transmembrane</keyword>
<name>A0A642A6K3_BACOV</name>
<keyword evidence="1" id="KW-0472">Membrane</keyword>
<organism evidence="2">
    <name type="scientific">Bacteroides ovatus</name>
    <dbReference type="NCBI Taxonomy" id="28116"/>
    <lineage>
        <taxon>Bacteria</taxon>
        <taxon>Pseudomonadati</taxon>
        <taxon>Bacteroidota</taxon>
        <taxon>Bacteroidia</taxon>
        <taxon>Bacteroidales</taxon>
        <taxon>Bacteroidaceae</taxon>
        <taxon>Bacteroides</taxon>
    </lineage>
</organism>
<protein>
    <submittedName>
        <fullName evidence="2">Uncharacterized protein</fullName>
    </submittedName>
</protein>
<reference evidence="2" key="1">
    <citation type="journal article" date="2019" name="Nat. Med.">
        <title>A library of human gut bacterial isolates paired with longitudinal multiomics data enables mechanistic microbiome research.</title>
        <authorList>
            <person name="Poyet M."/>
            <person name="Groussin M."/>
            <person name="Gibbons S.M."/>
            <person name="Avila-Pacheco J."/>
            <person name="Jiang X."/>
            <person name="Kearney S.M."/>
            <person name="Perrotta A.R."/>
            <person name="Berdy B."/>
            <person name="Zhao S."/>
            <person name="Lieberman T.D."/>
            <person name="Swanson P.K."/>
            <person name="Smith M."/>
            <person name="Roesemann S."/>
            <person name="Alexander J.E."/>
            <person name="Rich S.A."/>
            <person name="Livny J."/>
            <person name="Vlamakis H."/>
            <person name="Clish C."/>
            <person name="Bullock K."/>
            <person name="Deik A."/>
            <person name="Scott J."/>
            <person name="Pierce K.A."/>
            <person name="Xavier R.J."/>
            <person name="Alm E.J."/>
        </authorList>
    </citation>
    <scope>NUCLEOTIDE SEQUENCE</scope>
    <source>
        <strain evidence="2">BIOML-A32</strain>
    </source>
</reference>
<dbReference type="EMBL" id="VWGG01000115">
    <property type="protein sequence ID" value="KAA4559783.1"/>
    <property type="molecule type" value="Genomic_DNA"/>
</dbReference>
<evidence type="ECO:0000256" key="1">
    <source>
        <dbReference type="SAM" id="Phobius"/>
    </source>
</evidence>
<comment type="caution">
    <text evidence="2">The sequence shown here is derived from an EMBL/GenBank/DDBJ whole genome shotgun (WGS) entry which is preliminary data.</text>
</comment>
<sequence>MINILFAIFLFGVLCAICAKGIYRAIKYKQSLSVKEYALLTALVIGIMIALYTGGNSIIKNN</sequence>
<evidence type="ECO:0000313" key="2">
    <source>
        <dbReference type="EMBL" id="KAA4559783.1"/>
    </source>
</evidence>
<proteinExistence type="predicted"/>
<dbReference type="AlphaFoldDB" id="A0A642A6K3"/>
<accession>A0A642A6K3</accession>
<feature type="transmembrane region" description="Helical" evidence="1">
    <location>
        <begin position="37"/>
        <end position="59"/>
    </location>
</feature>
<gene>
    <name evidence="2" type="ORF">F3B65_27380</name>
</gene>
<keyword evidence="1" id="KW-1133">Transmembrane helix</keyword>